<dbReference type="AlphaFoldDB" id="A0A4Z0JP78"/>
<evidence type="ECO:0000313" key="2">
    <source>
        <dbReference type="Proteomes" id="UP000298021"/>
    </source>
</evidence>
<name>A0A4Z0JP78_9LACO</name>
<accession>A0A4Z0JP78</accession>
<dbReference type="EMBL" id="RKLY01000003">
    <property type="protein sequence ID" value="TGD24820.1"/>
    <property type="molecule type" value="Genomic_DNA"/>
</dbReference>
<dbReference type="Proteomes" id="UP000298021">
    <property type="component" value="Unassembled WGS sequence"/>
</dbReference>
<proteinExistence type="predicted"/>
<protein>
    <submittedName>
        <fullName evidence="1">Uncharacterized protein</fullName>
    </submittedName>
</protein>
<organism evidence="1 2">
    <name type="scientific">Companilactobacillus suantsaicola</name>
    <dbReference type="NCBI Taxonomy" id="2487723"/>
    <lineage>
        <taxon>Bacteria</taxon>
        <taxon>Bacillati</taxon>
        <taxon>Bacillota</taxon>
        <taxon>Bacilli</taxon>
        <taxon>Lactobacillales</taxon>
        <taxon>Lactobacillaceae</taxon>
        <taxon>Companilactobacillus</taxon>
    </lineage>
</organism>
<evidence type="ECO:0000313" key="1">
    <source>
        <dbReference type="EMBL" id="TGD24820.1"/>
    </source>
</evidence>
<gene>
    <name evidence="1" type="ORF">EGT49_01515</name>
</gene>
<keyword evidence="2" id="KW-1185">Reference proteome</keyword>
<sequence length="174" mass="20211">MKKEYVKLVNTKQEFLFSGPQNVTKNIVNSLNDPVLSDVNFNDIDKLNNNAQFNINLLVNKDGKHILFQIAFVYGYSQKYDESEKENQVIIGKYNSLIELYEPMKDPEIFNNFVQNNILILAKPSMNYISKIISNITSETLDYPNVIDMYSKFKKKFESNEFSLTKAKTKKTPE</sequence>
<reference evidence="1 2" key="1">
    <citation type="submission" date="2018-10" db="EMBL/GenBank/DDBJ databases">
        <title>Lactobacillus sp. R7 and Lactobacillus sp. R19 isolated from fermented mustard green product of Taiwan.</title>
        <authorList>
            <person name="Lin S.-T."/>
        </authorList>
    </citation>
    <scope>NUCLEOTIDE SEQUENCE [LARGE SCALE GENOMIC DNA]</scope>
    <source>
        <strain evidence="1 2">BCRC 81127</strain>
    </source>
</reference>
<comment type="caution">
    <text evidence="1">The sequence shown here is derived from an EMBL/GenBank/DDBJ whole genome shotgun (WGS) entry which is preliminary data.</text>
</comment>
<dbReference type="RefSeq" id="WP_135371197.1">
    <property type="nucleotide sequence ID" value="NZ_RKLY01000003.1"/>
</dbReference>